<dbReference type="Pfam" id="PF14926">
    <property type="entry name" value="CFAP300"/>
    <property type="match status" value="1"/>
</dbReference>
<comment type="function">
    <text evidence="1">Cilium- and flagellum-specific protein that plays a role in axonemal structure organization and motility. May play a role in outer and inner dynein arm assembly.</text>
</comment>
<sequence length="399" mass="45201">MSACGDHGSESRYTFHYLRQKSFPALESKGTRERLLKWSMDGRITAQAFSFDQNLKGYQQDDFLMAFFNHSEVNSNLKLLSSSGQWTTLNTKVKKVDAKNILCTQVSMSFFDRLYCEGLVRENGTIVKCFDEYHDEILIADELRKVLLLDDSDHYDLFSHLDREEFLFCIFKHLCLGGAFCQYEDDLGPYLETTKSLYKDLVSVQKDPETKNINIVSTVFKVCAYDADGLCYPSSNNHEQNFAYLIEIRKQVNPEASKKQLYQLGREGSGKKHYRLDGRGKEPREHSVAKFAAVQFQRGRARCCWDSGRAGARWAEQARAGVFPNFCLGGFVRDRAAATDLCPWLRVRRSESAGGPESPLVCQTPGVARAPLPRKTGARRGSERPRRLGMRGGQFGAVA</sequence>
<evidence type="ECO:0000256" key="6">
    <source>
        <dbReference type="ARBA" id="ARBA00023212"/>
    </source>
</evidence>
<dbReference type="Proteomes" id="UP001474421">
    <property type="component" value="Unassembled WGS sequence"/>
</dbReference>
<accession>A0AAW1BKN4</accession>
<evidence type="ECO:0000256" key="2">
    <source>
        <dbReference type="ARBA" id="ARBA00004430"/>
    </source>
</evidence>
<keyword evidence="7" id="KW-0966">Cell projection</keyword>
<dbReference type="AlphaFoldDB" id="A0AAW1BKN4"/>
<protein>
    <recommendedName>
        <fullName evidence="4">Cilia- and flagella-associated protein 300</fullName>
    </recommendedName>
</protein>
<proteinExistence type="inferred from homology"/>
<evidence type="ECO:0000256" key="3">
    <source>
        <dbReference type="ARBA" id="ARBA00009205"/>
    </source>
</evidence>
<evidence type="ECO:0000313" key="9">
    <source>
        <dbReference type="EMBL" id="KAK9402478.1"/>
    </source>
</evidence>
<feature type="compositionally biased region" description="Gly residues" evidence="8">
    <location>
        <begin position="390"/>
        <end position="399"/>
    </location>
</feature>
<keyword evidence="10" id="KW-1185">Reference proteome</keyword>
<comment type="caution">
    <text evidence="9">The sequence shown here is derived from an EMBL/GenBank/DDBJ whole genome shotgun (WGS) entry which is preliminary data.</text>
</comment>
<keyword evidence="6" id="KW-0206">Cytoskeleton</keyword>
<evidence type="ECO:0000256" key="8">
    <source>
        <dbReference type="SAM" id="MobiDB-lite"/>
    </source>
</evidence>
<feature type="region of interest" description="Disordered" evidence="8">
    <location>
        <begin position="350"/>
        <end position="399"/>
    </location>
</feature>
<organism evidence="9 10">
    <name type="scientific">Crotalus adamanteus</name>
    <name type="common">Eastern diamondback rattlesnake</name>
    <dbReference type="NCBI Taxonomy" id="8729"/>
    <lineage>
        <taxon>Eukaryota</taxon>
        <taxon>Metazoa</taxon>
        <taxon>Chordata</taxon>
        <taxon>Craniata</taxon>
        <taxon>Vertebrata</taxon>
        <taxon>Euteleostomi</taxon>
        <taxon>Lepidosauria</taxon>
        <taxon>Squamata</taxon>
        <taxon>Bifurcata</taxon>
        <taxon>Unidentata</taxon>
        <taxon>Episquamata</taxon>
        <taxon>Toxicofera</taxon>
        <taxon>Serpentes</taxon>
        <taxon>Colubroidea</taxon>
        <taxon>Viperidae</taxon>
        <taxon>Crotalinae</taxon>
        <taxon>Crotalus</taxon>
    </lineage>
</organism>
<dbReference type="GO" id="GO:0005930">
    <property type="term" value="C:axoneme"/>
    <property type="evidence" value="ECO:0007669"/>
    <property type="project" value="UniProtKB-SubCell"/>
</dbReference>
<comment type="similarity">
    <text evidence="3">Belongs to the CFAP300 family.</text>
</comment>
<dbReference type="PANTHER" id="PTHR31078:SF1">
    <property type="entry name" value="CILIA- AND FLAGELLA-ASSOCIATED PROTEIN 300"/>
    <property type="match status" value="1"/>
</dbReference>
<comment type="subcellular location">
    <subcellularLocation>
        <location evidence="2">Cytoplasm</location>
        <location evidence="2">Cytoskeleton</location>
        <location evidence="2">Cilium axoneme</location>
    </subcellularLocation>
</comment>
<evidence type="ECO:0000313" key="10">
    <source>
        <dbReference type="Proteomes" id="UP001474421"/>
    </source>
</evidence>
<dbReference type="InterPro" id="IPR029416">
    <property type="entry name" value="CFAP300"/>
</dbReference>
<keyword evidence="5" id="KW-0963">Cytoplasm</keyword>
<evidence type="ECO:0000256" key="5">
    <source>
        <dbReference type="ARBA" id="ARBA00022490"/>
    </source>
</evidence>
<dbReference type="EMBL" id="JAOTOJ010000004">
    <property type="protein sequence ID" value="KAK9402478.1"/>
    <property type="molecule type" value="Genomic_DNA"/>
</dbReference>
<name>A0AAW1BKN4_CROAD</name>
<dbReference type="PANTHER" id="PTHR31078">
    <property type="entry name" value="CILIA- AND FLAGELLA-ASSOCIATED PROTEIN 300"/>
    <property type="match status" value="1"/>
</dbReference>
<evidence type="ECO:0000256" key="1">
    <source>
        <dbReference type="ARBA" id="ARBA00002404"/>
    </source>
</evidence>
<gene>
    <name evidence="9" type="ORF">NXF25_010834</name>
</gene>
<evidence type="ECO:0000256" key="7">
    <source>
        <dbReference type="ARBA" id="ARBA00023273"/>
    </source>
</evidence>
<reference evidence="9 10" key="1">
    <citation type="journal article" date="2024" name="Proc. Natl. Acad. Sci. U.S.A.">
        <title>The genetic regulatory architecture and epigenomic basis for age-related changes in rattlesnake venom.</title>
        <authorList>
            <person name="Hogan M.P."/>
            <person name="Holding M.L."/>
            <person name="Nystrom G.S."/>
            <person name="Colston T.J."/>
            <person name="Bartlett D.A."/>
            <person name="Mason A.J."/>
            <person name="Ellsworth S.A."/>
            <person name="Rautsaw R.M."/>
            <person name="Lawrence K.C."/>
            <person name="Strickland J.L."/>
            <person name="He B."/>
            <person name="Fraser P."/>
            <person name="Margres M.J."/>
            <person name="Gilbert D.M."/>
            <person name="Gibbs H.L."/>
            <person name="Parkinson C.L."/>
            <person name="Rokyta D.R."/>
        </authorList>
    </citation>
    <scope>NUCLEOTIDE SEQUENCE [LARGE SCALE GENOMIC DNA]</scope>
    <source>
        <strain evidence="9">DRR0105</strain>
    </source>
</reference>
<evidence type="ECO:0000256" key="4">
    <source>
        <dbReference type="ARBA" id="ARBA00022174"/>
    </source>
</evidence>